<feature type="compositionally biased region" description="Low complexity" evidence="1">
    <location>
        <begin position="35"/>
        <end position="44"/>
    </location>
</feature>
<accession>A0AA95H9U2</accession>
<dbReference type="KEGG" id="tdu:QJT80_06025"/>
<evidence type="ECO:0000313" key="2">
    <source>
        <dbReference type="EMBL" id="WGZ92035.1"/>
    </source>
</evidence>
<protein>
    <submittedName>
        <fullName evidence="2">DUF3465 domain-containing protein</fullName>
    </submittedName>
</protein>
<sequence>MQQNRWLKTILLLIGAFCFGLYHYVKPASPPTPTPSTHSSQTDTAYQQATEQIRTARLNPNAKFRTIIKGEVLKLLPDDNEGARHQRFLVKLAPDIVVLVAHNLDLAKRVPAQSGQPIIINGEFIANDKGGVMHWTHHDPQGGQGGWIEYRDQRYQ</sequence>
<feature type="region of interest" description="Disordered" evidence="1">
    <location>
        <begin position="29"/>
        <end position="48"/>
    </location>
</feature>
<dbReference type="Pfam" id="PF11948">
    <property type="entry name" value="DUF3465"/>
    <property type="match status" value="1"/>
</dbReference>
<name>A0AA95H9U2_9GAMM</name>
<organism evidence="2">
    <name type="scientific">Candidatus Thiocaldithrix dubininis</name>
    <dbReference type="NCBI Taxonomy" id="3080823"/>
    <lineage>
        <taxon>Bacteria</taxon>
        <taxon>Pseudomonadati</taxon>
        <taxon>Pseudomonadota</taxon>
        <taxon>Gammaproteobacteria</taxon>
        <taxon>Thiotrichales</taxon>
        <taxon>Thiotrichaceae</taxon>
        <taxon>Candidatus Thiocaldithrix</taxon>
    </lineage>
</organism>
<dbReference type="Proteomes" id="UP001300672">
    <property type="component" value="Chromosome"/>
</dbReference>
<evidence type="ECO:0000256" key="1">
    <source>
        <dbReference type="SAM" id="MobiDB-lite"/>
    </source>
</evidence>
<dbReference type="AlphaFoldDB" id="A0AA95H9U2"/>
<gene>
    <name evidence="2" type="ORF">QJT80_06025</name>
</gene>
<dbReference type="InterPro" id="IPR021856">
    <property type="entry name" value="DUF3465"/>
</dbReference>
<reference evidence="2" key="2">
    <citation type="submission" date="2023-04" db="EMBL/GenBank/DDBJ databases">
        <authorList>
            <person name="Beletskiy A.V."/>
            <person name="Mardanov A.V."/>
            <person name="Ravin N.V."/>
        </authorList>
    </citation>
    <scope>NUCLEOTIDE SEQUENCE</scope>
    <source>
        <strain evidence="2">GKL-01</strain>
    </source>
</reference>
<proteinExistence type="predicted"/>
<dbReference type="EMBL" id="CP124755">
    <property type="protein sequence ID" value="WGZ92035.1"/>
    <property type="molecule type" value="Genomic_DNA"/>
</dbReference>
<reference evidence="2" key="1">
    <citation type="journal article" date="2023" name="Int. J. Mol. Sci.">
        <title>Metagenomics Revealed a New Genus 'Candidatus Thiocaldithrix dubininis' gen. nov., sp. nov. and a New Species 'Candidatus Thiothrix putei' sp. nov. in the Family Thiotrichaceae, Some Members of Which Have Traits of Both Na+- and H+-Motive Energetics.</title>
        <authorList>
            <person name="Ravin N.V."/>
            <person name="Muntyan M.S."/>
            <person name="Smolyakov D.D."/>
            <person name="Rudenko T.S."/>
            <person name="Beletsky A.V."/>
            <person name="Mardanov A.V."/>
            <person name="Grabovich M.Y."/>
        </authorList>
    </citation>
    <scope>NUCLEOTIDE SEQUENCE</scope>
    <source>
        <strain evidence="2">GKL-01</strain>
    </source>
</reference>